<reference evidence="1 2" key="1">
    <citation type="submission" date="2016-05" db="EMBL/GenBank/DDBJ databases">
        <title>Genome sequencing reveals origins of a unique bacterial endosymbiosis in the earliest lineages of terrestrial Fungi.</title>
        <authorList>
            <consortium name="DOE Joint Genome Institute"/>
            <person name="Uehling J."/>
            <person name="Gryganskyi A."/>
            <person name="Hameed K."/>
            <person name="Tschaplinski T."/>
            <person name="Misztal P."/>
            <person name="Wu S."/>
            <person name="Desiro A."/>
            <person name="Vande Pol N."/>
            <person name="Du Z.-Y."/>
            <person name="Zienkiewicz A."/>
            <person name="Zienkiewicz K."/>
            <person name="Morin E."/>
            <person name="Tisserant E."/>
            <person name="Splivallo R."/>
            <person name="Hainaut M."/>
            <person name="Henrissat B."/>
            <person name="Ohm R."/>
            <person name="Kuo A."/>
            <person name="Yan J."/>
            <person name="Lipzen A."/>
            <person name="Nolan M."/>
            <person name="Labutti K."/>
            <person name="Barry K."/>
            <person name="Goldstein A."/>
            <person name="Labbe J."/>
            <person name="Schadt C."/>
            <person name="Tuskan G."/>
            <person name="Grigoriev I."/>
            <person name="Martin F."/>
            <person name="Vilgalys R."/>
            <person name="Bonito G."/>
        </authorList>
    </citation>
    <scope>NUCLEOTIDE SEQUENCE [LARGE SCALE GENOMIC DNA]</scope>
    <source>
        <strain evidence="1 2">AG-77</strain>
    </source>
</reference>
<protein>
    <submittedName>
        <fullName evidence="1">Uncharacterized protein</fullName>
    </submittedName>
</protein>
<dbReference type="PANTHER" id="PTHR47703">
    <property type="entry name" value="D-AMINOACID AMINOTRANSFERASE-LIKE PLP-DEPENDENT ENZYMES SUPERFAMILY PROTEIN"/>
    <property type="match status" value="1"/>
</dbReference>
<evidence type="ECO:0000313" key="2">
    <source>
        <dbReference type="Proteomes" id="UP000078512"/>
    </source>
</evidence>
<dbReference type="Proteomes" id="UP000078512">
    <property type="component" value="Unassembled WGS sequence"/>
</dbReference>
<dbReference type="InterPro" id="IPR036038">
    <property type="entry name" value="Aminotransferase-like"/>
</dbReference>
<sequence length="279" mass="30922">MLPRNAIAIRKTLGAATRAKIITAATNKTSTATLLDYPPGAYTGMRTFDKLGIMDFTGHTTRLANSLQQIHFPGQGAETSVVDSSVEAAAATKGLAPLRRLEVMKEETMNLVKAGLKFYYKNRTDDVLGSADETKVTVLCTWDPENQEPTLIAHFEPLKTPTTLRCKVEVHGSPRHHATAKDSQWVRDRRGLEASLDKDSNEAILVDNSTQDIYEGLSSNFFAFDRERRTILTAPLNSVLQGTILKVVMNVCNNENIPVEFKFPNLKEAHEWEGAFITT</sequence>
<dbReference type="AlphaFoldDB" id="A0A197KB72"/>
<dbReference type="OrthoDB" id="59470at2759"/>
<gene>
    <name evidence="1" type="ORF">K457DRAFT_186888</name>
</gene>
<evidence type="ECO:0000313" key="1">
    <source>
        <dbReference type="EMBL" id="OAQ33936.1"/>
    </source>
</evidence>
<dbReference type="Pfam" id="PF01063">
    <property type="entry name" value="Aminotran_4"/>
    <property type="match status" value="1"/>
</dbReference>
<dbReference type="InterPro" id="IPR001544">
    <property type="entry name" value="Aminotrans_IV"/>
</dbReference>
<name>A0A197KB72_9FUNG</name>
<organism evidence="1 2">
    <name type="scientific">Linnemannia elongata AG-77</name>
    <dbReference type="NCBI Taxonomy" id="1314771"/>
    <lineage>
        <taxon>Eukaryota</taxon>
        <taxon>Fungi</taxon>
        <taxon>Fungi incertae sedis</taxon>
        <taxon>Mucoromycota</taxon>
        <taxon>Mortierellomycotina</taxon>
        <taxon>Mortierellomycetes</taxon>
        <taxon>Mortierellales</taxon>
        <taxon>Mortierellaceae</taxon>
        <taxon>Linnemannia</taxon>
    </lineage>
</organism>
<dbReference type="SUPFAM" id="SSF56752">
    <property type="entry name" value="D-aminoacid aminotransferase-like PLP-dependent enzymes"/>
    <property type="match status" value="1"/>
</dbReference>
<accession>A0A197KB72</accession>
<dbReference type="GO" id="GO:0003824">
    <property type="term" value="F:catalytic activity"/>
    <property type="evidence" value="ECO:0007669"/>
    <property type="project" value="InterPro"/>
</dbReference>
<keyword evidence="2" id="KW-1185">Reference proteome</keyword>
<proteinExistence type="predicted"/>
<dbReference type="Gene3D" id="3.20.10.10">
    <property type="entry name" value="D-amino Acid Aminotransferase, subunit A, domain 2"/>
    <property type="match status" value="1"/>
</dbReference>
<dbReference type="EMBL" id="KV442019">
    <property type="protein sequence ID" value="OAQ33936.1"/>
    <property type="molecule type" value="Genomic_DNA"/>
</dbReference>
<dbReference type="PANTHER" id="PTHR47703:SF2">
    <property type="entry name" value="D-AMINOACID AMINOTRANSFERASE-LIKE PLP-DEPENDENT ENZYMES SUPERFAMILY PROTEIN"/>
    <property type="match status" value="1"/>
</dbReference>
<dbReference type="InterPro" id="IPR043132">
    <property type="entry name" value="BCAT-like_C"/>
</dbReference>